<proteinExistence type="predicted"/>
<comment type="caution">
    <text evidence="1">The sequence shown here is derived from an EMBL/GenBank/DDBJ whole genome shotgun (WGS) entry which is preliminary data.</text>
</comment>
<evidence type="ECO:0008006" key="3">
    <source>
        <dbReference type="Google" id="ProtNLM"/>
    </source>
</evidence>
<name>A0ABU6Z8C5_9FABA</name>
<reference evidence="1 2" key="1">
    <citation type="journal article" date="2023" name="Plants (Basel)">
        <title>Bridging the Gap: Combining Genomics and Transcriptomics Approaches to Understand Stylosanthes scabra, an Orphan Legume from the Brazilian Caatinga.</title>
        <authorList>
            <person name="Ferreira-Neto J.R.C."/>
            <person name="da Silva M.D."/>
            <person name="Binneck E."/>
            <person name="de Melo N.F."/>
            <person name="da Silva R.H."/>
            <person name="de Melo A.L.T.M."/>
            <person name="Pandolfi V."/>
            <person name="Bustamante F.O."/>
            <person name="Brasileiro-Vidal A.C."/>
            <person name="Benko-Iseppon A.M."/>
        </authorList>
    </citation>
    <scope>NUCLEOTIDE SEQUENCE [LARGE SCALE GENOMIC DNA]</scope>
    <source>
        <tissue evidence="1">Leaves</tissue>
    </source>
</reference>
<dbReference type="PANTHER" id="PTHR31286:SF178">
    <property type="entry name" value="DUF4283 DOMAIN-CONTAINING PROTEIN"/>
    <property type="match status" value="1"/>
</dbReference>
<evidence type="ECO:0000313" key="2">
    <source>
        <dbReference type="Proteomes" id="UP001341840"/>
    </source>
</evidence>
<protein>
    <recommendedName>
        <fullName evidence="3">DUF4283 domain-containing protein</fullName>
    </recommendedName>
</protein>
<dbReference type="PANTHER" id="PTHR31286">
    <property type="entry name" value="GLYCINE-RICH CELL WALL STRUCTURAL PROTEIN 1.8-LIKE"/>
    <property type="match status" value="1"/>
</dbReference>
<dbReference type="InterPro" id="IPR040256">
    <property type="entry name" value="At4g02000-like"/>
</dbReference>
<sequence length="171" mass="19586">MEEFTADDSSIMEEFIAEDGDSIFIDPLPKRGCNMNNYNLVGKEYSFKDHEKGEQTLNRGPWSIRGNLLNLKKWTGKTLQSVNHNKMELWMQMHGVPLSHRARTISVLIGGSFGKVLEAEESVINNILHRSFLRAKMDITRPLPTGMWLNRPNLPRVWNLSTMKESKIATV</sequence>
<gene>
    <name evidence="1" type="ORF">PIB30_021500</name>
</gene>
<organism evidence="1 2">
    <name type="scientific">Stylosanthes scabra</name>
    <dbReference type="NCBI Taxonomy" id="79078"/>
    <lineage>
        <taxon>Eukaryota</taxon>
        <taxon>Viridiplantae</taxon>
        <taxon>Streptophyta</taxon>
        <taxon>Embryophyta</taxon>
        <taxon>Tracheophyta</taxon>
        <taxon>Spermatophyta</taxon>
        <taxon>Magnoliopsida</taxon>
        <taxon>eudicotyledons</taxon>
        <taxon>Gunneridae</taxon>
        <taxon>Pentapetalae</taxon>
        <taxon>rosids</taxon>
        <taxon>fabids</taxon>
        <taxon>Fabales</taxon>
        <taxon>Fabaceae</taxon>
        <taxon>Papilionoideae</taxon>
        <taxon>50 kb inversion clade</taxon>
        <taxon>dalbergioids sensu lato</taxon>
        <taxon>Dalbergieae</taxon>
        <taxon>Pterocarpus clade</taxon>
        <taxon>Stylosanthes</taxon>
    </lineage>
</organism>
<accession>A0ABU6Z8C5</accession>
<dbReference type="EMBL" id="JASCZI010271931">
    <property type="protein sequence ID" value="MED6217859.1"/>
    <property type="molecule type" value="Genomic_DNA"/>
</dbReference>
<evidence type="ECO:0000313" key="1">
    <source>
        <dbReference type="EMBL" id="MED6217859.1"/>
    </source>
</evidence>
<keyword evidence="2" id="KW-1185">Reference proteome</keyword>
<dbReference type="Proteomes" id="UP001341840">
    <property type="component" value="Unassembled WGS sequence"/>
</dbReference>